<organism evidence="1">
    <name type="scientific">viral metagenome</name>
    <dbReference type="NCBI Taxonomy" id="1070528"/>
    <lineage>
        <taxon>unclassified sequences</taxon>
        <taxon>metagenomes</taxon>
        <taxon>organismal metagenomes</taxon>
    </lineage>
</organism>
<protein>
    <submittedName>
        <fullName evidence="1">Uncharacterized protein</fullName>
    </submittedName>
</protein>
<sequence>MDVLVALMENEKHATKRELGENIMKHAEDLLAYGKVSEGQYLDFCNGAGLIHQGVMMTQNEMATVSRMINTLSWKVHDAKTRETIFRNHIKSLQTRTGELRTRYEEAKGTMFKNASELESAIQKKEYARARSMVKDQKKKALDMVFEFDE</sequence>
<accession>A0A6C0IZY5</accession>
<evidence type="ECO:0000313" key="1">
    <source>
        <dbReference type="EMBL" id="QHT98005.1"/>
    </source>
</evidence>
<reference evidence="1" key="1">
    <citation type="journal article" date="2020" name="Nature">
        <title>Giant virus diversity and host interactions through global metagenomics.</title>
        <authorList>
            <person name="Schulz F."/>
            <person name="Roux S."/>
            <person name="Paez-Espino D."/>
            <person name="Jungbluth S."/>
            <person name="Walsh D.A."/>
            <person name="Denef V.J."/>
            <person name="McMahon K.D."/>
            <person name="Konstantinidis K.T."/>
            <person name="Eloe-Fadrosh E.A."/>
            <person name="Kyrpides N.C."/>
            <person name="Woyke T."/>
        </authorList>
    </citation>
    <scope>NUCLEOTIDE SEQUENCE</scope>
    <source>
        <strain evidence="1">GVMAG-M-3300025626-8</strain>
    </source>
</reference>
<name>A0A6C0IZY5_9ZZZZ</name>
<dbReference type="AlphaFoldDB" id="A0A6C0IZY5"/>
<dbReference type="EMBL" id="MN740286">
    <property type="protein sequence ID" value="QHT98005.1"/>
    <property type="molecule type" value="Genomic_DNA"/>
</dbReference>
<proteinExistence type="predicted"/>